<feature type="compositionally biased region" description="Pro residues" evidence="1">
    <location>
        <begin position="564"/>
        <end position="578"/>
    </location>
</feature>
<dbReference type="Proteomes" id="UP000474957">
    <property type="component" value="Unassembled WGS sequence"/>
</dbReference>
<organism evidence="2 3">
    <name type="scientific">Halovulum marinum</name>
    <dbReference type="NCBI Taxonomy" id="2662447"/>
    <lineage>
        <taxon>Bacteria</taxon>
        <taxon>Pseudomonadati</taxon>
        <taxon>Pseudomonadota</taxon>
        <taxon>Alphaproteobacteria</taxon>
        <taxon>Rhodobacterales</taxon>
        <taxon>Paracoccaceae</taxon>
        <taxon>Halovulum</taxon>
    </lineage>
</organism>
<evidence type="ECO:0000256" key="1">
    <source>
        <dbReference type="SAM" id="MobiDB-lite"/>
    </source>
</evidence>
<name>A0A6L5Z211_9RHOB</name>
<feature type="compositionally biased region" description="Acidic residues" evidence="1">
    <location>
        <begin position="197"/>
        <end position="207"/>
    </location>
</feature>
<feature type="compositionally biased region" description="Low complexity" evidence="1">
    <location>
        <begin position="161"/>
        <end position="177"/>
    </location>
</feature>
<evidence type="ECO:0000313" key="3">
    <source>
        <dbReference type="Proteomes" id="UP000474957"/>
    </source>
</evidence>
<feature type="compositionally biased region" description="Low complexity" evidence="1">
    <location>
        <begin position="296"/>
        <end position="313"/>
    </location>
</feature>
<keyword evidence="3" id="KW-1185">Reference proteome</keyword>
<feature type="compositionally biased region" description="Basic and acidic residues" evidence="1">
    <location>
        <begin position="284"/>
        <end position="295"/>
    </location>
</feature>
<dbReference type="RefSeq" id="WP_154446600.1">
    <property type="nucleotide sequence ID" value="NZ_WIND01000007.1"/>
</dbReference>
<accession>A0A6L5Z211</accession>
<comment type="caution">
    <text evidence="2">The sequence shown here is derived from an EMBL/GenBank/DDBJ whole genome shotgun (WGS) entry which is preliminary data.</text>
</comment>
<feature type="compositionally biased region" description="Low complexity" evidence="1">
    <location>
        <begin position="240"/>
        <end position="254"/>
    </location>
</feature>
<feature type="compositionally biased region" description="Low complexity" evidence="1">
    <location>
        <begin position="534"/>
        <end position="563"/>
    </location>
</feature>
<feature type="compositionally biased region" description="Low complexity" evidence="1">
    <location>
        <begin position="450"/>
        <end position="459"/>
    </location>
</feature>
<feature type="compositionally biased region" description="Low complexity" evidence="1">
    <location>
        <begin position="420"/>
        <end position="442"/>
    </location>
</feature>
<feature type="compositionally biased region" description="Basic and acidic residues" evidence="1">
    <location>
        <begin position="314"/>
        <end position="351"/>
    </location>
</feature>
<proteinExistence type="predicted"/>
<dbReference type="EMBL" id="WIND01000007">
    <property type="protein sequence ID" value="MSU90110.1"/>
    <property type="molecule type" value="Genomic_DNA"/>
</dbReference>
<dbReference type="AlphaFoldDB" id="A0A6L5Z211"/>
<protein>
    <submittedName>
        <fullName evidence="2">Uncharacterized protein</fullName>
    </submittedName>
</protein>
<evidence type="ECO:0000313" key="2">
    <source>
        <dbReference type="EMBL" id="MSU90110.1"/>
    </source>
</evidence>
<feature type="compositionally biased region" description="Basic and acidic residues" evidence="1">
    <location>
        <begin position="181"/>
        <end position="196"/>
    </location>
</feature>
<feature type="region of interest" description="Disordered" evidence="1">
    <location>
        <begin position="226"/>
        <end position="619"/>
    </location>
</feature>
<reference evidence="2 3" key="1">
    <citation type="submission" date="2019-10" db="EMBL/GenBank/DDBJ databases">
        <title>Cognatihalovulum marinum gen. nov. sp. nov., a new member of the family Rhodobacteraceae isolated from deep seawater of the Northwest Indian Ocean.</title>
        <authorList>
            <person name="Ruan C."/>
            <person name="Wang J."/>
            <person name="Zheng X."/>
            <person name="Song L."/>
            <person name="Zhu Y."/>
            <person name="Huang Y."/>
            <person name="Lu Z."/>
            <person name="Du W."/>
            <person name="Huang L."/>
            <person name="Dai X."/>
        </authorList>
    </citation>
    <scope>NUCLEOTIDE SEQUENCE [LARGE SCALE GENOMIC DNA]</scope>
    <source>
        <strain evidence="2 3">2CG4</strain>
    </source>
</reference>
<feature type="region of interest" description="Disordered" evidence="1">
    <location>
        <begin position="137"/>
        <end position="207"/>
    </location>
</feature>
<sequence>MTDSKKLAVAYGGFACVLEGFDNPFPIMRKVVRYFQDVAEKDPEFAGYRDIADFESLHEKLTDPDGGSRLLFEPIAGGVHVRRCAAADAAGERASDHALDDARDDARDGALDGARDGALGDALDGALDGARDIDEPAARDEAGGDEADSPPGADLSDPHDTAAAQDAPAADENAAADADAEADRPVHHDAVHHDADADADAESETVADPEDHIWHGDSLVFAHDAASPAPDAEPERHAADSAAESAAESATESAGQPAVEADGSTQPDAEAERHAAETAVEPAAESRDETRDESSRASADADAAENAGETAGETVERHAADDRTGEDTAAEADRHRDEPAAAAAEARDADTGARPAAPLRLDQAPPAPDAAHRPLTALRLGPEMATAPADPGPAPAFIDTVEAPPEPRGGLFRTRPPAQAEMPPAARGKAAADTAAEPADTAGPDHSRRGLGARTLGGLLRRKAPKTGIAAAPPETAIPPAEATAQKPAQKPAHIPAAAAAPAPEREPAPEPLPDASRDAAAKPAPSRLRVVDGDAAPLDAPAAGVRPHPAAGARPAEPSAAEPAPPAPEPAAKPAPAAPARTGGGNEMRDRLHSSFADMPEPMPAALDVGPGEGDADPGSPAGFARAVGAASLPEMMAAAAGFMMMIEGRDHVSRAELMTMVQAIAGGSPLSAEAKIKAFGKLVRGGRIVRADAGRFFLSAETVQDFQERLNELV</sequence>
<feature type="compositionally biased region" description="Low complexity" evidence="1">
    <location>
        <begin position="469"/>
        <end position="503"/>
    </location>
</feature>
<gene>
    <name evidence="2" type="ORF">GE300_10860</name>
</gene>